<dbReference type="EMBL" id="BARU01042785">
    <property type="protein sequence ID" value="GAH76411.1"/>
    <property type="molecule type" value="Genomic_DNA"/>
</dbReference>
<evidence type="ECO:0000256" key="1">
    <source>
        <dbReference type="SAM" id="Phobius"/>
    </source>
</evidence>
<feature type="transmembrane region" description="Helical" evidence="1">
    <location>
        <begin position="154"/>
        <end position="172"/>
    </location>
</feature>
<protein>
    <recommendedName>
        <fullName evidence="3">DUF3999 domain-containing protein</fullName>
    </recommendedName>
</protein>
<organism evidence="2">
    <name type="scientific">marine sediment metagenome</name>
    <dbReference type="NCBI Taxonomy" id="412755"/>
    <lineage>
        <taxon>unclassified sequences</taxon>
        <taxon>metagenomes</taxon>
        <taxon>ecological metagenomes</taxon>
    </lineage>
</organism>
<evidence type="ECO:0000313" key="2">
    <source>
        <dbReference type="EMBL" id="GAH76411.1"/>
    </source>
</evidence>
<sequence length="185" mass="21362">AATRKVKLDSEDNRQRFREVEVRWERIISDTIYRYTTADGEKWEKLVLRLPSGRRVYRYLKITIKNYDDKPVTVRSASAKMITHKVVFAAEGNAAATLYVGSESARPPRYDLKQRLNNPLQVKARVAKLSNITDNPLFGQAEEKQIAWTEKHKVLLLIIMVAVALVLGWFILKSFKSIRSEEVQN</sequence>
<dbReference type="AlphaFoldDB" id="X1I1X6"/>
<comment type="caution">
    <text evidence="2">The sequence shown here is derived from an EMBL/GenBank/DDBJ whole genome shotgun (WGS) entry which is preliminary data.</text>
</comment>
<feature type="non-terminal residue" evidence="2">
    <location>
        <position position="1"/>
    </location>
</feature>
<reference evidence="2" key="1">
    <citation type="journal article" date="2014" name="Front. Microbiol.">
        <title>High frequency of phylogenetically diverse reductive dehalogenase-homologous genes in deep subseafloor sedimentary metagenomes.</title>
        <authorList>
            <person name="Kawai M."/>
            <person name="Futagami T."/>
            <person name="Toyoda A."/>
            <person name="Takaki Y."/>
            <person name="Nishi S."/>
            <person name="Hori S."/>
            <person name="Arai W."/>
            <person name="Tsubouchi T."/>
            <person name="Morono Y."/>
            <person name="Uchiyama I."/>
            <person name="Ito T."/>
            <person name="Fujiyama A."/>
            <person name="Inagaki F."/>
            <person name="Takami H."/>
        </authorList>
    </citation>
    <scope>NUCLEOTIDE SEQUENCE</scope>
    <source>
        <strain evidence="2">Expedition CK06-06</strain>
    </source>
</reference>
<keyword evidence="1" id="KW-1133">Transmembrane helix</keyword>
<proteinExistence type="predicted"/>
<evidence type="ECO:0008006" key="3">
    <source>
        <dbReference type="Google" id="ProtNLM"/>
    </source>
</evidence>
<accession>X1I1X6</accession>
<keyword evidence="1" id="KW-0472">Membrane</keyword>
<keyword evidence="1" id="KW-0812">Transmembrane</keyword>
<name>X1I1X6_9ZZZZ</name>
<gene>
    <name evidence="2" type="ORF">S03H2_65668</name>
</gene>